<accession>A0A915KWZ3</accession>
<dbReference type="AlphaFoldDB" id="A0A915KWZ3"/>
<reference evidence="2" key="1">
    <citation type="submission" date="2022-11" db="UniProtKB">
        <authorList>
            <consortium name="WormBaseParasite"/>
        </authorList>
    </citation>
    <scope>IDENTIFICATION</scope>
</reference>
<dbReference type="WBParaSite" id="nRc.2.0.1.t42983-RA">
    <property type="protein sequence ID" value="nRc.2.0.1.t42983-RA"/>
    <property type="gene ID" value="nRc.2.0.1.g42983"/>
</dbReference>
<dbReference type="Proteomes" id="UP000887565">
    <property type="component" value="Unplaced"/>
</dbReference>
<protein>
    <submittedName>
        <fullName evidence="2">Uncharacterized protein</fullName>
    </submittedName>
</protein>
<sequence>MSGQFAELISELQKVSPSEHTDEWIKKLEKQMLLKGIKQNDDAIKIVYLELHLRGDALTKFENISNSSTPPVTYAQFKAALSYWPKGYCKPKFTPNDHMAQKHDNFSAGTISPNLAGQTGMSPMKSLKTEVVFYPNTCMGTN</sequence>
<name>A0A915KWZ3_ROMCU</name>
<organism evidence="1 2">
    <name type="scientific">Romanomermis culicivorax</name>
    <name type="common">Nematode worm</name>
    <dbReference type="NCBI Taxonomy" id="13658"/>
    <lineage>
        <taxon>Eukaryota</taxon>
        <taxon>Metazoa</taxon>
        <taxon>Ecdysozoa</taxon>
        <taxon>Nematoda</taxon>
        <taxon>Enoplea</taxon>
        <taxon>Dorylaimia</taxon>
        <taxon>Mermithida</taxon>
        <taxon>Mermithoidea</taxon>
        <taxon>Mermithidae</taxon>
        <taxon>Romanomermis</taxon>
    </lineage>
</organism>
<evidence type="ECO:0000313" key="2">
    <source>
        <dbReference type="WBParaSite" id="nRc.2.0.1.t42983-RA"/>
    </source>
</evidence>
<evidence type="ECO:0000313" key="1">
    <source>
        <dbReference type="Proteomes" id="UP000887565"/>
    </source>
</evidence>
<keyword evidence="1" id="KW-1185">Reference proteome</keyword>
<proteinExistence type="predicted"/>